<sequence>MSHFSDKIDSLLRGTRKTEDEVSEIKMHAEQSEARFDERINQLSSMTSHQGHAWRFKHTFESLQVFLVSCFGDSINPDVSINSTDRAKKEAMMKLNLSTLEQLSKVVLADPLFQVQQKEPELKVKTWTRIPLKYKLAAYDVLRYLGNVYHIPINRSRDNWLEEDLISYYFRNKKPDQLSSKSKRDQGSDSTKGKQPIEGLRATFSEKNVPHHLSTVTLDDDELDPDLAAIISNSAFVQQGDKRPLDNTEYQESNKMR</sequence>
<feature type="compositionally biased region" description="Basic and acidic residues" evidence="1">
    <location>
        <begin position="240"/>
        <end position="257"/>
    </location>
</feature>
<evidence type="ECO:0000256" key="1">
    <source>
        <dbReference type="SAM" id="MobiDB-lite"/>
    </source>
</evidence>
<feature type="region of interest" description="Disordered" evidence="1">
    <location>
        <begin position="176"/>
        <end position="206"/>
    </location>
</feature>
<feature type="region of interest" description="Disordered" evidence="1">
    <location>
        <begin position="238"/>
        <end position="257"/>
    </location>
</feature>
<gene>
    <name evidence="2" type="ORF">A0J61_11570</name>
</gene>
<dbReference type="EMBL" id="LUGH01002206">
    <property type="protein sequence ID" value="OBZ80381.1"/>
    <property type="molecule type" value="Genomic_DNA"/>
</dbReference>
<reference evidence="2 3" key="1">
    <citation type="submission" date="2016-03" db="EMBL/GenBank/DDBJ databases">
        <title>Choanephora cucurbitarum.</title>
        <authorList>
            <person name="Min B."/>
            <person name="Park H."/>
            <person name="Park J.-H."/>
            <person name="Shin H.-D."/>
            <person name="Choi I.-G."/>
        </authorList>
    </citation>
    <scope>NUCLEOTIDE SEQUENCE [LARGE SCALE GENOMIC DNA]</scope>
    <source>
        <strain evidence="2 3">KUS-F28377</strain>
    </source>
</reference>
<proteinExistence type="predicted"/>
<evidence type="ECO:0000313" key="3">
    <source>
        <dbReference type="Proteomes" id="UP000093000"/>
    </source>
</evidence>
<keyword evidence="3" id="KW-1185">Reference proteome</keyword>
<organism evidence="2 3">
    <name type="scientific">Choanephora cucurbitarum</name>
    <dbReference type="NCBI Taxonomy" id="101091"/>
    <lineage>
        <taxon>Eukaryota</taxon>
        <taxon>Fungi</taxon>
        <taxon>Fungi incertae sedis</taxon>
        <taxon>Mucoromycota</taxon>
        <taxon>Mucoromycotina</taxon>
        <taxon>Mucoromycetes</taxon>
        <taxon>Mucorales</taxon>
        <taxon>Mucorineae</taxon>
        <taxon>Choanephoraceae</taxon>
        <taxon>Choanephoroideae</taxon>
        <taxon>Choanephora</taxon>
    </lineage>
</organism>
<evidence type="ECO:0000313" key="2">
    <source>
        <dbReference type="EMBL" id="OBZ80381.1"/>
    </source>
</evidence>
<name>A0A1C7MU50_9FUNG</name>
<comment type="caution">
    <text evidence="2">The sequence shown here is derived from an EMBL/GenBank/DDBJ whole genome shotgun (WGS) entry which is preliminary data.</text>
</comment>
<dbReference type="Proteomes" id="UP000093000">
    <property type="component" value="Unassembled WGS sequence"/>
</dbReference>
<dbReference type="InParanoid" id="A0A1C7MU50"/>
<protein>
    <submittedName>
        <fullName evidence="2">Uncharacterized protein</fullName>
    </submittedName>
</protein>
<accession>A0A1C7MU50</accession>
<dbReference type="AlphaFoldDB" id="A0A1C7MU50"/>